<accession>A0A932I1N6</accession>
<keyword evidence="3 11" id="KW-0479">Metal-binding</keyword>
<evidence type="ECO:0000313" key="13">
    <source>
        <dbReference type="Proteomes" id="UP000782312"/>
    </source>
</evidence>
<evidence type="ECO:0000256" key="11">
    <source>
        <dbReference type="PIRSR" id="PIRSR601233-3"/>
    </source>
</evidence>
<dbReference type="InterPro" id="IPR001233">
    <property type="entry name" value="RtcB"/>
</dbReference>
<dbReference type="PANTHER" id="PTHR43749">
    <property type="entry name" value="RNA-SPLICING LIGASE RTCB"/>
    <property type="match status" value="1"/>
</dbReference>
<evidence type="ECO:0000256" key="3">
    <source>
        <dbReference type="ARBA" id="ARBA00022723"/>
    </source>
</evidence>
<feature type="binding site" evidence="10">
    <location>
        <begin position="306"/>
        <end position="309"/>
    </location>
    <ligand>
        <name>GMP</name>
        <dbReference type="ChEBI" id="CHEBI:58115"/>
    </ligand>
</feature>
<feature type="binding site" evidence="11">
    <location>
        <position position="143"/>
    </location>
    <ligand>
        <name>Mn(2+)</name>
        <dbReference type="ChEBI" id="CHEBI:29035"/>
        <label>1</label>
    </ligand>
</feature>
<protein>
    <recommendedName>
        <fullName evidence="1">3'-phosphate/5'-hydroxy nucleic acid ligase</fullName>
        <ecNumber evidence="1">6.5.1.8</ecNumber>
    </recommendedName>
</protein>
<dbReference type="EMBL" id="JACPUR010000038">
    <property type="protein sequence ID" value="MBI3129068.1"/>
    <property type="molecule type" value="Genomic_DNA"/>
</dbReference>
<dbReference type="SUPFAM" id="SSF103365">
    <property type="entry name" value="Hypothetical protein PH1602"/>
    <property type="match status" value="1"/>
</dbReference>
<keyword evidence="2" id="KW-0436">Ligase</keyword>
<reference evidence="12" key="1">
    <citation type="submission" date="2020-07" db="EMBL/GenBank/DDBJ databases">
        <title>Huge and variable diversity of episymbiotic CPR bacteria and DPANN archaea in groundwater ecosystems.</title>
        <authorList>
            <person name="He C.Y."/>
            <person name="Keren R."/>
            <person name="Whittaker M."/>
            <person name="Farag I.F."/>
            <person name="Doudna J."/>
            <person name="Cate J.H.D."/>
            <person name="Banfield J.F."/>
        </authorList>
    </citation>
    <scope>NUCLEOTIDE SEQUENCE</scope>
    <source>
        <strain evidence="12">NC_groundwater_763_Ag_S-0.2um_68_21</strain>
    </source>
</reference>
<feature type="binding site" evidence="10">
    <location>
        <begin position="247"/>
        <end position="248"/>
    </location>
    <ligand>
        <name>GMP</name>
        <dbReference type="ChEBI" id="CHEBI:58115"/>
    </ligand>
</feature>
<feature type="active site" description="GMP-histidine intermediate" evidence="9">
    <location>
        <position position="306"/>
    </location>
</feature>
<dbReference type="PANTHER" id="PTHR43749:SF2">
    <property type="entry name" value="RNA-SPLICING LIGASE RTCB"/>
    <property type="match status" value="1"/>
</dbReference>
<dbReference type="GO" id="GO:0003909">
    <property type="term" value="F:DNA ligase activity"/>
    <property type="evidence" value="ECO:0007669"/>
    <property type="project" value="TreeGrafter"/>
</dbReference>
<feature type="binding site" evidence="10">
    <location>
        <begin position="279"/>
        <end position="282"/>
    </location>
    <ligand>
        <name>GMP</name>
        <dbReference type="ChEBI" id="CHEBI:58115"/>
    </ligand>
</feature>
<sequence length="401" mass="44050">MEKPLEIRGVPVDEGALRQIRICLADEEAAAGVLCADHHLGYSMPIGGVVAYRNAISPSGVGYDIACGNKAVRTDLRADEIRPDLPRIMETIYRTLEFGMGRRNPVPVDHALFEDPTWKDVKVLRELKDLAACQLGTIGAGNHYVDLFEDETGWVWIGVHFGSRGFGHKTASGFLNLARNKSFSARPGGEDMHARATVLSLDSPLGQDYYASMQLAGRYAYAGRDYVCRRVLDILGARAMEEIHNHHNFAWKEEHGGEKLLVVRKGATPAWPGQKCFIGGSMGDLAVIAEGVDTPAARKLIRSTVHGAGRVMSRTQAAGKKRWRGGKLHRTGGQITRQQMNAYVKERGIVLRGADTDEAPQAYKRLGEVLAHHADSLRILHRLTPIGVAMAGPEVRDDYKD</sequence>
<evidence type="ECO:0000256" key="10">
    <source>
        <dbReference type="PIRSR" id="PIRSR601233-2"/>
    </source>
</evidence>
<dbReference type="GO" id="GO:0170057">
    <property type="term" value="F:RNA ligase (GTP) activity"/>
    <property type="evidence" value="ECO:0007669"/>
    <property type="project" value="UniProtKB-EC"/>
</dbReference>
<comment type="catalytic activity">
    <reaction evidence="8">
        <text>a 3'-end 3'-phospho-ribonucleotide-RNA + a 5'-end dephospho-ribonucleoside-RNA + GTP = a ribonucleotidyl-ribonucleotide-RNA + GMP + diphosphate</text>
        <dbReference type="Rhea" id="RHEA:68076"/>
        <dbReference type="Rhea" id="RHEA-COMP:10463"/>
        <dbReference type="Rhea" id="RHEA-COMP:13936"/>
        <dbReference type="Rhea" id="RHEA-COMP:17355"/>
        <dbReference type="ChEBI" id="CHEBI:33019"/>
        <dbReference type="ChEBI" id="CHEBI:37565"/>
        <dbReference type="ChEBI" id="CHEBI:58115"/>
        <dbReference type="ChEBI" id="CHEBI:83062"/>
        <dbReference type="ChEBI" id="CHEBI:138284"/>
        <dbReference type="ChEBI" id="CHEBI:173118"/>
        <dbReference type="EC" id="6.5.1.8"/>
    </reaction>
</comment>
<comment type="caution">
    <text evidence="12">The sequence shown here is derived from an EMBL/GenBank/DDBJ whole genome shotgun (WGS) entry which is preliminary data.</text>
</comment>
<feature type="binding site" evidence="11">
    <location>
        <position position="160"/>
    </location>
    <ligand>
        <name>Mn(2+)</name>
        <dbReference type="ChEBI" id="CHEBI:29035"/>
        <label>2</label>
    </ligand>
</feature>
<feature type="binding site" evidence="11">
    <location>
        <position position="247"/>
    </location>
    <ligand>
        <name>Mn(2+)</name>
        <dbReference type="ChEBI" id="CHEBI:29035"/>
        <label>2</label>
    </ligand>
</feature>
<dbReference type="Proteomes" id="UP000782312">
    <property type="component" value="Unassembled WGS sequence"/>
</dbReference>
<evidence type="ECO:0000256" key="5">
    <source>
        <dbReference type="ARBA" id="ARBA00022800"/>
    </source>
</evidence>
<dbReference type="GO" id="GO:0030145">
    <property type="term" value="F:manganese ion binding"/>
    <property type="evidence" value="ECO:0007669"/>
    <property type="project" value="TreeGrafter"/>
</dbReference>
<evidence type="ECO:0000256" key="7">
    <source>
        <dbReference type="ARBA" id="ARBA00023211"/>
    </source>
</evidence>
<evidence type="ECO:0000256" key="1">
    <source>
        <dbReference type="ARBA" id="ARBA00012726"/>
    </source>
</evidence>
<evidence type="ECO:0000256" key="4">
    <source>
        <dbReference type="ARBA" id="ARBA00022741"/>
    </source>
</evidence>
<dbReference type="Gene3D" id="3.90.1860.10">
    <property type="entry name" value="tRNA-splicing ligase RtcB"/>
    <property type="match status" value="1"/>
</dbReference>
<organism evidence="12 13">
    <name type="scientific">Tectimicrobiota bacterium</name>
    <dbReference type="NCBI Taxonomy" id="2528274"/>
    <lineage>
        <taxon>Bacteria</taxon>
        <taxon>Pseudomonadati</taxon>
        <taxon>Nitrospinota/Tectimicrobiota group</taxon>
        <taxon>Candidatus Tectimicrobiota</taxon>
    </lineage>
</organism>
<dbReference type="EC" id="6.5.1.8" evidence="1"/>
<evidence type="ECO:0000256" key="9">
    <source>
        <dbReference type="PIRSR" id="PIRSR601233-1"/>
    </source>
</evidence>
<comment type="cofactor">
    <cofactor evidence="11">
        <name>Mn(2+)</name>
        <dbReference type="ChEBI" id="CHEBI:29035"/>
    </cofactor>
    <text evidence="11">Binds 2 manganese ions per subunit.</text>
</comment>
<gene>
    <name evidence="12" type="ORF">HYZ11_15790</name>
</gene>
<dbReference type="InterPro" id="IPR052915">
    <property type="entry name" value="RtcB-like"/>
</dbReference>
<evidence type="ECO:0000256" key="8">
    <source>
        <dbReference type="ARBA" id="ARBA00047746"/>
    </source>
</evidence>
<dbReference type="Pfam" id="PF01139">
    <property type="entry name" value="RtcB"/>
    <property type="match status" value="2"/>
</dbReference>
<evidence type="ECO:0000256" key="2">
    <source>
        <dbReference type="ARBA" id="ARBA00022598"/>
    </source>
</evidence>
<keyword evidence="7 11" id="KW-0464">Manganese</keyword>
<keyword evidence="5" id="KW-0692">RNA repair</keyword>
<dbReference type="InterPro" id="IPR036025">
    <property type="entry name" value="RtcB-like_sf"/>
</dbReference>
<feature type="binding site" evidence="11">
    <location>
        <position position="64"/>
    </location>
    <ligand>
        <name>Mn(2+)</name>
        <dbReference type="ChEBI" id="CHEBI:29035"/>
        <label>1</label>
    </ligand>
</feature>
<keyword evidence="6 10" id="KW-0342">GTP-binding</keyword>
<proteinExistence type="predicted"/>
<name>A0A932I1N6_UNCTE</name>
<evidence type="ECO:0000256" key="6">
    <source>
        <dbReference type="ARBA" id="ARBA00023134"/>
    </source>
</evidence>
<dbReference type="AlphaFoldDB" id="A0A932I1N6"/>
<evidence type="ECO:0000313" key="12">
    <source>
        <dbReference type="EMBL" id="MBI3129068.1"/>
    </source>
</evidence>
<dbReference type="GO" id="GO:0006396">
    <property type="term" value="P:RNA processing"/>
    <property type="evidence" value="ECO:0007669"/>
    <property type="project" value="InterPro"/>
</dbReference>
<dbReference type="GO" id="GO:0042245">
    <property type="term" value="P:RNA repair"/>
    <property type="evidence" value="ECO:0007669"/>
    <property type="project" value="UniProtKB-KW"/>
</dbReference>
<dbReference type="GO" id="GO:0005525">
    <property type="term" value="F:GTP binding"/>
    <property type="evidence" value="ECO:0007669"/>
    <property type="project" value="UniProtKB-KW"/>
</dbReference>
<dbReference type="GO" id="GO:0006281">
    <property type="term" value="P:DNA repair"/>
    <property type="evidence" value="ECO:0007669"/>
    <property type="project" value="TreeGrafter"/>
</dbReference>
<keyword evidence="4 10" id="KW-0547">Nucleotide-binding</keyword>